<dbReference type="PRINTS" id="PR00614">
    <property type="entry name" value="NIHGNASESMLL"/>
</dbReference>
<comment type="caution">
    <text evidence="18">The sequence shown here is derived from an EMBL/GenBank/DDBJ whole genome shotgun (WGS) entry which is preliminary data.</text>
</comment>
<protein>
    <recommendedName>
        <fullName evidence="6">hydrogenase (acceptor)</fullName>
        <ecNumber evidence="6">1.12.99.6</ecNumber>
    </recommendedName>
</protein>
<evidence type="ECO:0000256" key="2">
    <source>
        <dbReference type="ARBA" id="ARBA00001966"/>
    </source>
</evidence>
<dbReference type="Pfam" id="PF01058">
    <property type="entry name" value="Oxidored_q6"/>
    <property type="match status" value="1"/>
</dbReference>
<dbReference type="GO" id="GO:0044569">
    <property type="term" value="C:[Ni-Fe] hydrogenase complex"/>
    <property type="evidence" value="ECO:0007669"/>
    <property type="project" value="TreeGrafter"/>
</dbReference>
<evidence type="ECO:0000256" key="15">
    <source>
        <dbReference type="PIRSR" id="PIRSR000310-1"/>
    </source>
</evidence>
<dbReference type="InterPro" id="IPR001821">
    <property type="entry name" value="NiFe_hydrogenase_ssu"/>
</dbReference>
<feature type="binding site" evidence="15">
    <location>
        <position position="196"/>
    </location>
    <ligand>
        <name>[4Fe-4S] cluster</name>
        <dbReference type="ChEBI" id="CHEBI:49883"/>
        <label>2</label>
    </ligand>
</feature>
<evidence type="ECO:0000313" key="19">
    <source>
        <dbReference type="Proteomes" id="UP000718593"/>
    </source>
</evidence>
<evidence type="ECO:0000313" key="18">
    <source>
        <dbReference type="EMBL" id="MBF1166407.1"/>
    </source>
</evidence>
<dbReference type="PANTHER" id="PTHR30013">
    <property type="entry name" value="NIFE / NIFESE HYDROGENASE SMALL SUBUNIT FAMILY MEMBER"/>
    <property type="match status" value="1"/>
</dbReference>
<evidence type="ECO:0000256" key="10">
    <source>
        <dbReference type="ARBA" id="ARBA00023002"/>
    </source>
</evidence>
<dbReference type="InterPro" id="IPR027394">
    <property type="entry name" value="Cytochrome-c3_hydrogenase_C"/>
</dbReference>
<evidence type="ECO:0000256" key="5">
    <source>
        <dbReference type="ARBA" id="ARBA00011771"/>
    </source>
</evidence>
<dbReference type="Gene3D" id="4.10.480.10">
    <property type="entry name" value="Cytochrome-c3 hydrogenase, C-terminal domain"/>
    <property type="match status" value="1"/>
</dbReference>
<feature type="binding site" evidence="15">
    <location>
        <position position="199"/>
    </location>
    <ligand>
        <name>[4Fe-4S] cluster</name>
        <dbReference type="ChEBI" id="CHEBI:49883"/>
        <label>2</label>
    </ligand>
</feature>
<feature type="binding site" evidence="15">
    <location>
        <position position="226"/>
    </location>
    <ligand>
        <name>[4Fe-4S] cluster</name>
        <dbReference type="ChEBI" id="CHEBI:49883"/>
        <label>2</label>
    </ligand>
</feature>
<comment type="cofactor">
    <cofactor evidence="1">
        <name>[3Fe-4S] cluster</name>
        <dbReference type="ChEBI" id="CHEBI:21137"/>
    </cofactor>
</comment>
<dbReference type="InterPro" id="IPR006137">
    <property type="entry name" value="NADH_UbQ_OxRdtase-like_20kDa"/>
</dbReference>
<feature type="binding site" evidence="15">
    <location>
        <position position="159"/>
    </location>
    <ligand>
        <name>[4Fe-4S] cluster</name>
        <dbReference type="ChEBI" id="CHEBI:49883"/>
        <label>1</label>
    </ligand>
</feature>
<dbReference type="SUPFAM" id="SSF56770">
    <property type="entry name" value="HydA/Nqo6-like"/>
    <property type="match status" value="1"/>
</dbReference>
<keyword evidence="8 15" id="KW-0479">Metal-binding</keyword>
<dbReference type="GO" id="GO:0051538">
    <property type="term" value="F:3 iron, 4 sulfur cluster binding"/>
    <property type="evidence" value="ECO:0007669"/>
    <property type="project" value="UniProtKB-KW"/>
</dbReference>
<keyword evidence="7 15" id="KW-0004">4Fe-4S</keyword>
<feature type="domain" description="NADH:ubiquinone oxidoreductase-like 20kDa subunit" evidence="16">
    <location>
        <begin position="12"/>
        <end position="173"/>
    </location>
</feature>
<dbReference type="GO" id="GO:0009061">
    <property type="term" value="P:anaerobic respiration"/>
    <property type="evidence" value="ECO:0007669"/>
    <property type="project" value="TreeGrafter"/>
</dbReference>
<evidence type="ECO:0000256" key="8">
    <source>
        <dbReference type="ARBA" id="ARBA00022723"/>
    </source>
</evidence>
<feature type="domain" description="Cytochrome-c3 hydrogenase C-terminal" evidence="17">
    <location>
        <begin position="191"/>
        <end position="268"/>
    </location>
</feature>
<feature type="binding site" evidence="15">
    <location>
        <position position="111"/>
    </location>
    <ligand>
        <name>[4Fe-4S] cluster</name>
        <dbReference type="ChEBI" id="CHEBI:49883"/>
        <label>1</label>
    </ligand>
</feature>
<proteinExistence type="inferred from homology"/>
<evidence type="ECO:0000259" key="17">
    <source>
        <dbReference type="Pfam" id="PF14720"/>
    </source>
</evidence>
<dbReference type="PIRSF" id="PIRSF000310">
    <property type="entry name" value="NiFe_hyd_ssu"/>
    <property type="match status" value="1"/>
</dbReference>
<evidence type="ECO:0000256" key="4">
    <source>
        <dbReference type="ARBA" id="ARBA00006605"/>
    </source>
</evidence>
<dbReference type="PANTHER" id="PTHR30013:SF5">
    <property type="entry name" value="HYDROGENASE SMALL SUBUNIT"/>
    <property type="match status" value="1"/>
</dbReference>
<name>A0A930BX42_9RHOO</name>
<dbReference type="GO" id="GO:0046872">
    <property type="term" value="F:metal ion binding"/>
    <property type="evidence" value="ECO:0007669"/>
    <property type="project" value="UniProtKB-KW"/>
</dbReference>
<comment type="cofactor">
    <cofactor evidence="2">
        <name>[4Fe-4S] cluster</name>
        <dbReference type="ChEBI" id="CHEBI:49883"/>
    </cofactor>
</comment>
<dbReference type="Proteomes" id="UP000718593">
    <property type="component" value="Unassembled WGS sequence"/>
</dbReference>
<dbReference type="Gene3D" id="3.40.50.700">
    <property type="entry name" value="NADH:ubiquinone oxidoreductase-like, 20kDa subunit"/>
    <property type="match status" value="1"/>
</dbReference>
<evidence type="ECO:0000256" key="14">
    <source>
        <dbReference type="ARBA" id="ARBA00048757"/>
    </source>
</evidence>
<dbReference type="GO" id="GO:0051539">
    <property type="term" value="F:4 iron, 4 sulfur cluster binding"/>
    <property type="evidence" value="ECO:0007669"/>
    <property type="project" value="UniProtKB-KW"/>
</dbReference>
<evidence type="ECO:0000259" key="16">
    <source>
        <dbReference type="Pfam" id="PF01058"/>
    </source>
</evidence>
<dbReference type="GO" id="GO:0016020">
    <property type="term" value="C:membrane"/>
    <property type="evidence" value="ECO:0007669"/>
    <property type="project" value="TreeGrafter"/>
</dbReference>
<feature type="binding site" evidence="15">
    <location>
        <position position="235"/>
    </location>
    <ligand>
        <name>[3Fe-4S] cluster</name>
        <dbReference type="ChEBI" id="CHEBI:21137"/>
    </ligand>
</feature>
<reference evidence="18" key="1">
    <citation type="submission" date="2020-04" db="EMBL/GenBank/DDBJ databases">
        <title>Deep metagenomics examines the oral microbiome during advanced dental caries in children, revealing novel taxa and co-occurrences with host molecules.</title>
        <authorList>
            <person name="Baker J.L."/>
            <person name="Morton J.T."/>
            <person name="Dinis M."/>
            <person name="Alvarez R."/>
            <person name="Tran N.C."/>
            <person name="Knight R."/>
            <person name="Edlund A."/>
        </authorList>
    </citation>
    <scope>NUCLEOTIDE SEQUENCE</scope>
    <source>
        <strain evidence="18">JCVI_32_bin.24</strain>
    </source>
</reference>
<dbReference type="EMBL" id="JABZMI010000444">
    <property type="protein sequence ID" value="MBF1166407.1"/>
    <property type="molecule type" value="Genomic_DNA"/>
</dbReference>
<comment type="subcellular location">
    <subcellularLocation>
        <location evidence="3">Cell envelope</location>
    </subcellularLocation>
</comment>
<dbReference type="GO" id="GO:0009375">
    <property type="term" value="C:ferredoxin hydrogenase complex"/>
    <property type="evidence" value="ECO:0007669"/>
    <property type="project" value="InterPro"/>
</dbReference>
<keyword evidence="10" id="KW-0560">Oxidoreductase</keyword>
<dbReference type="EC" id="1.12.99.6" evidence="6"/>
<accession>A0A930BX42</accession>
<keyword evidence="9" id="KW-0732">Signal</keyword>
<keyword evidence="13 15" id="KW-0003">3Fe-4S</keyword>
<keyword evidence="12 15" id="KW-0411">Iron-sulfur</keyword>
<evidence type="ECO:0000256" key="11">
    <source>
        <dbReference type="ARBA" id="ARBA00023004"/>
    </source>
</evidence>
<evidence type="ECO:0000256" key="3">
    <source>
        <dbReference type="ARBA" id="ARBA00004196"/>
    </source>
</evidence>
<evidence type="ECO:0000256" key="6">
    <source>
        <dbReference type="ARBA" id="ARBA00012082"/>
    </source>
</evidence>
<feature type="binding site" evidence="15">
    <location>
        <position position="256"/>
    </location>
    <ligand>
        <name>[3Fe-4S] cluster</name>
        <dbReference type="ChEBI" id="CHEBI:21137"/>
    </ligand>
</feature>
<dbReference type="GO" id="GO:0033748">
    <property type="term" value="F:hydrogenase (acceptor) activity"/>
    <property type="evidence" value="ECO:0007669"/>
    <property type="project" value="UniProtKB-EC"/>
</dbReference>
<keyword evidence="11 15" id="KW-0408">Iron</keyword>
<evidence type="ECO:0000256" key="13">
    <source>
        <dbReference type="ARBA" id="ARBA00023291"/>
    </source>
</evidence>
<evidence type="ECO:0000256" key="1">
    <source>
        <dbReference type="ARBA" id="ARBA00001927"/>
    </source>
</evidence>
<feature type="binding site" evidence="15">
    <location>
        <position position="12"/>
    </location>
    <ligand>
        <name>[4Fe-4S] cluster</name>
        <dbReference type="ChEBI" id="CHEBI:49883"/>
        <label>1</label>
    </ligand>
</feature>
<dbReference type="Pfam" id="PF14720">
    <property type="entry name" value="NiFe_hyd_SSU_C"/>
    <property type="match status" value="1"/>
</dbReference>
<dbReference type="GO" id="GO:0030313">
    <property type="term" value="C:cell envelope"/>
    <property type="evidence" value="ECO:0007669"/>
    <property type="project" value="UniProtKB-SubCell"/>
</dbReference>
<dbReference type="AlphaFoldDB" id="A0A930BX42"/>
<comment type="catalytic activity">
    <reaction evidence="14">
        <text>H2 + A = AH2</text>
        <dbReference type="Rhea" id="RHEA:12116"/>
        <dbReference type="ChEBI" id="CHEBI:13193"/>
        <dbReference type="ChEBI" id="CHEBI:17499"/>
        <dbReference type="ChEBI" id="CHEBI:18276"/>
        <dbReference type="EC" id="1.12.99.6"/>
    </reaction>
</comment>
<sequence>MANIVWMQTGACSGESMALLCADRPSIENLIDQYGLNFLWHPSLTADRSFGEVLDGVTSGREPLDILCIEGSLLTGPNGSGQYDTWKGRAKIDIVRQLAPLATHVVAMGTCAAYGGVHAAGPNPTDCTGLQFMKDQPGGLLGSDWRSRNGQPVINVAGCPAHPNTMTKVLAMLAEGETLSLDALNRPAAFFSTLVHQGCTRNEYHEYDIEDNVLGGRGCLFFNLGCRGPQTVAPCNTELWNGHNSKTRAGVPCFGCTSADFPPARDLFVTPKIGTVPKFLPLGVARAKYMAYKNLARAAAPERVVNREMEP</sequence>
<dbReference type="InterPro" id="IPR037148">
    <property type="entry name" value="NiFe-Hase_small_C_sf"/>
</dbReference>
<gene>
    <name evidence="18" type="ORF">HXL68_15375</name>
</gene>
<comment type="subunit">
    <text evidence="5">Heterodimer of a large and a small subunit.</text>
</comment>
<evidence type="ECO:0000256" key="9">
    <source>
        <dbReference type="ARBA" id="ARBA00022729"/>
    </source>
</evidence>
<dbReference type="InterPro" id="IPR037024">
    <property type="entry name" value="NiFe_Hase_small_N_sf"/>
</dbReference>
<dbReference type="GO" id="GO:0008901">
    <property type="term" value="F:ferredoxin hydrogenase activity"/>
    <property type="evidence" value="ECO:0007669"/>
    <property type="project" value="InterPro"/>
</dbReference>
<comment type="similarity">
    <text evidence="4">Belongs to the [NiFe]/[NiFeSe] hydrogenase small subunit family.</text>
</comment>
<dbReference type="GO" id="GO:0009055">
    <property type="term" value="F:electron transfer activity"/>
    <property type="evidence" value="ECO:0007669"/>
    <property type="project" value="TreeGrafter"/>
</dbReference>
<feature type="binding site" evidence="15">
    <location>
        <position position="253"/>
    </location>
    <ligand>
        <name>[3Fe-4S] cluster</name>
        <dbReference type="ChEBI" id="CHEBI:21137"/>
    </ligand>
</feature>
<evidence type="ECO:0000256" key="7">
    <source>
        <dbReference type="ARBA" id="ARBA00022485"/>
    </source>
</evidence>
<organism evidence="18 19">
    <name type="scientific">Dechloromonas agitata</name>
    <dbReference type="NCBI Taxonomy" id="73030"/>
    <lineage>
        <taxon>Bacteria</taxon>
        <taxon>Pseudomonadati</taxon>
        <taxon>Pseudomonadota</taxon>
        <taxon>Betaproteobacteria</taxon>
        <taxon>Rhodocyclales</taxon>
        <taxon>Azonexaceae</taxon>
        <taxon>Dechloromonas</taxon>
    </lineage>
</organism>
<feature type="binding site" evidence="15">
    <location>
        <position position="219"/>
    </location>
    <ligand>
        <name>[4Fe-4S] cluster</name>
        <dbReference type="ChEBI" id="CHEBI:49883"/>
        <label>2</label>
    </ligand>
</feature>
<evidence type="ECO:0000256" key="12">
    <source>
        <dbReference type="ARBA" id="ARBA00023014"/>
    </source>
</evidence>